<dbReference type="Proteomes" id="UP001151699">
    <property type="component" value="Chromosome X"/>
</dbReference>
<name>A0A9Q0S0Z5_9DIPT</name>
<sequence>MKEMLDRPTGENLKRVIVETLAEFGILIENVYMFSVDNGANVVKSVRIIRNELECIKDSDEDNSSDDDDNNEDSASESEADDDDDGDNNSEKVVVLLKKLRTSKMRLQLQAENMRKPIKDSKVRWNSQHNMLFRLVELKPFCLKYQNVTPELRLTESLWGDIDKLLEALKPVKTLTRQVQSVQMTLSDFYVYLDPRYQVLLSPEDRKAAQKHLLFLYKKIYHIEDDSLLDAQPSSVVTDSTDTVETHETEFKMFLTQMESRTNTRQSQDSHFTVIKIARKCATYVRKKLRFTCGDSLKSEVIALSSSYKVVNLSIYYVIWRFPVGLLLTGAGIESPKNNLREKDSVSGPRDP</sequence>
<reference evidence="2" key="1">
    <citation type="submission" date="2022-07" db="EMBL/GenBank/DDBJ databases">
        <authorList>
            <person name="Trinca V."/>
            <person name="Uliana J.V.C."/>
            <person name="Torres T.T."/>
            <person name="Ward R.J."/>
            <person name="Monesi N."/>
        </authorList>
    </citation>
    <scope>NUCLEOTIDE SEQUENCE</scope>
    <source>
        <strain evidence="2">HSMRA1968</strain>
        <tissue evidence="2">Whole embryos</tissue>
    </source>
</reference>
<proteinExistence type="predicted"/>
<accession>A0A9Q0S0Z5</accession>
<dbReference type="AlphaFoldDB" id="A0A9Q0S0Z5"/>
<dbReference type="InterPro" id="IPR012337">
    <property type="entry name" value="RNaseH-like_sf"/>
</dbReference>
<dbReference type="OrthoDB" id="5103at2759"/>
<comment type="caution">
    <text evidence="2">The sequence shown here is derived from an EMBL/GenBank/DDBJ whole genome shotgun (WGS) entry which is preliminary data.</text>
</comment>
<keyword evidence="3" id="KW-1185">Reference proteome</keyword>
<gene>
    <name evidence="2" type="ORF">Bhyg_12137</name>
</gene>
<dbReference type="EMBL" id="WJQU01000003">
    <property type="protein sequence ID" value="KAJ6639393.1"/>
    <property type="molecule type" value="Genomic_DNA"/>
</dbReference>
<evidence type="ECO:0000313" key="2">
    <source>
        <dbReference type="EMBL" id="KAJ6639393.1"/>
    </source>
</evidence>
<protein>
    <submittedName>
        <fullName evidence="2">Uncharacterized protein</fullName>
    </submittedName>
</protein>
<evidence type="ECO:0000313" key="3">
    <source>
        <dbReference type="Proteomes" id="UP001151699"/>
    </source>
</evidence>
<organism evidence="2 3">
    <name type="scientific">Pseudolycoriella hygida</name>
    <dbReference type="NCBI Taxonomy" id="35572"/>
    <lineage>
        <taxon>Eukaryota</taxon>
        <taxon>Metazoa</taxon>
        <taxon>Ecdysozoa</taxon>
        <taxon>Arthropoda</taxon>
        <taxon>Hexapoda</taxon>
        <taxon>Insecta</taxon>
        <taxon>Pterygota</taxon>
        <taxon>Neoptera</taxon>
        <taxon>Endopterygota</taxon>
        <taxon>Diptera</taxon>
        <taxon>Nematocera</taxon>
        <taxon>Sciaroidea</taxon>
        <taxon>Sciaridae</taxon>
        <taxon>Pseudolycoriella</taxon>
    </lineage>
</organism>
<feature type="compositionally biased region" description="Acidic residues" evidence="1">
    <location>
        <begin position="59"/>
        <end position="88"/>
    </location>
</feature>
<feature type="region of interest" description="Disordered" evidence="1">
    <location>
        <begin position="58"/>
        <end position="89"/>
    </location>
</feature>
<evidence type="ECO:0000256" key="1">
    <source>
        <dbReference type="SAM" id="MobiDB-lite"/>
    </source>
</evidence>
<feature type="non-terminal residue" evidence="2">
    <location>
        <position position="352"/>
    </location>
</feature>
<dbReference type="SUPFAM" id="SSF53098">
    <property type="entry name" value="Ribonuclease H-like"/>
    <property type="match status" value="1"/>
</dbReference>